<evidence type="ECO:0000256" key="1">
    <source>
        <dbReference type="SAM" id="MobiDB-lite"/>
    </source>
</evidence>
<reference evidence="2" key="1">
    <citation type="submission" date="2023-06" db="EMBL/GenBank/DDBJ databases">
        <title>Genomic analysis of the entomopathogenic nematode Steinernema hermaphroditum.</title>
        <authorList>
            <person name="Schwarz E.M."/>
            <person name="Heppert J.K."/>
            <person name="Baniya A."/>
            <person name="Schwartz H.T."/>
            <person name="Tan C.-H."/>
            <person name="Antoshechkin I."/>
            <person name="Sternberg P.W."/>
            <person name="Goodrich-Blair H."/>
            <person name="Dillman A.R."/>
        </authorList>
    </citation>
    <scope>NUCLEOTIDE SEQUENCE</scope>
    <source>
        <strain evidence="2">PS9179</strain>
        <tissue evidence="2">Whole animal</tissue>
    </source>
</reference>
<accession>A0AA39HX99</accession>
<dbReference type="Proteomes" id="UP001175271">
    <property type="component" value="Unassembled WGS sequence"/>
</dbReference>
<name>A0AA39HX99_9BILA</name>
<evidence type="ECO:0000313" key="3">
    <source>
        <dbReference type="Proteomes" id="UP001175271"/>
    </source>
</evidence>
<gene>
    <name evidence="2" type="ORF">QR680_007023</name>
</gene>
<feature type="region of interest" description="Disordered" evidence="1">
    <location>
        <begin position="90"/>
        <end position="112"/>
    </location>
</feature>
<dbReference type="AlphaFoldDB" id="A0AA39HX99"/>
<sequence length="112" mass="13003">MNTCSLFFYHEVIGHFRKKDIEKLKYLKGFWSSIAAAHYEKRRDLTVHLAPNTYYQRCNVELEVLCDNVPVRFEIDPAYDRVRTIAQRTMAQDAPQRPLDVSGLSQKAGDVP</sequence>
<organism evidence="2 3">
    <name type="scientific">Steinernema hermaphroditum</name>
    <dbReference type="NCBI Taxonomy" id="289476"/>
    <lineage>
        <taxon>Eukaryota</taxon>
        <taxon>Metazoa</taxon>
        <taxon>Ecdysozoa</taxon>
        <taxon>Nematoda</taxon>
        <taxon>Chromadorea</taxon>
        <taxon>Rhabditida</taxon>
        <taxon>Tylenchina</taxon>
        <taxon>Panagrolaimomorpha</taxon>
        <taxon>Strongyloidoidea</taxon>
        <taxon>Steinernematidae</taxon>
        <taxon>Steinernema</taxon>
    </lineage>
</organism>
<protein>
    <submittedName>
        <fullName evidence="2">Uncharacterized protein</fullName>
    </submittedName>
</protein>
<dbReference type="EMBL" id="JAUCMV010000003">
    <property type="protein sequence ID" value="KAK0413845.1"/>
    <property type="molecule type" value="Genomic_DNA"/>
</dbReference>
<keyword evidence="3" id="KW-1185">Reference proteome</keyword>
<evidence type="ECO:0000313" key="2">
    <source>
        <dbReference type="EMBL" id="KAK0413845.1"/>
    </source>
</evidence>
<proteinExistence type="predicted"/>
<comment type="caution">
    <text evidence="2">The sequence shown here is derived from an EMBL/GenBank/DDBJ whole genome shotgun (WGS) entry which is preliminary data.</text>
</comment>